<keyword evidence="1" id="KW-0812">Transmembrane</keyword>
<feature type="transmembrane region" description="Helical" evidence="1">
    <location>
        <begin position="69"/>
        <end position="94"/>
    </location>
</feature>
<evidence type="ECO:0008006" key="4">
    <source>
        <dbReference type="Google" id="ProtNLM"/>
    </source>
</evidence>
<evidence type="ECO:0000256" key="1">
    <source>
        <dbReference type="SAM" id="Phobius"/>
    </source>
</evidence>
<reference evidence="2" key="2">
    <citation type="submission" date="2021-08" db="EMBL/GenBank/DDBJ databases">
        <authorList>
            <person name="Tani A."/>
            <person name="Ola A."/>
            <person name="Ogura Y."/>
            <person name="Katsura K."/>
            <person name="Hayashi T."/>
        </authorList>
    </citation>
    <scope>NUCLEOTIDE SEQUENCE</scope>
    <source>
        <strain evidence="2">NBRC 103626</strain>
    </source>
</reference>
<reference evidence="2" key="1">
    <citation type="journal article" date="2016" name="Front. Microbiol.">
        <title>Genome Sequence of the Piezophilic, Mesophilic Sulfate-Reducing Bacterium Desulfovibrio indicus J2T.</title>
        <authorList>
            <person name="Cao J."/>
            <person name="Maignien L."/>
            <person name="Shao Z."/>
            <person name="Alain K."/>
            <person name="Jebbar M."/>
        </authorList>
    </citation>
    <scope>NUCLEOTIDE SEQUENCE</scope>
    <source>
        <strain evidence="2">NBRC 103626</strain>
    </source>
</reference>
<evidence type="ECO:0000313" key="2">
    <source>
        <dbReference type="EMBL" id="GJD77020.1"/>
    </source>
</evidence>
<feature type="transmembrane region" description="Helical" evidence="1">
    <location>
        <begin position="41"/>
        <end position="63"/>
    </location>
</feature>
<sequence length="119" mass="12951">MLTARETAIQTTIQKQNEAQNAINLAEAQGNDRFSSRWRPAAAWVCVAALAYQYLFAPIVTWLGAPVGVAFAFAFPAPPTLVVTDLWPVLLGLLGLGFQRTYERTTGVPGALPPQPVRR</sequence>
<name>A0AA37HK10_9HYPH</name>
<evidence type="ECO:0000313" key="3">
    <source>
        <dbReference type="Proteomes" id="UP001055108"/>
    </source>
</evidence>
<protein>
    <recommendedName>
        <fullName evidence="4">Holin of 3TMs, for gene-transfer release</fullName>
    </recommendedName>
</protein>
<keyword evidence="1" id="KW-0472">Membrane</keyword>
<dbReference type="Proteomes" id="UP001055108">
    <property type="component" value="Unassembled WGS sequence"/>
</dbReference>
<dbReference type="RefSeq" id="WP_238300609.1">
    <property type="nucleotide sequence ID" value="NZ_BPQM01000004.1"/>
</dbReference>
<gene>
    <name evidence="2" type="ORF">NBEOAGPD_0221</name>
</gene>
<dbReference type="EMBL" id="BPQM01000004">
    <property type="protein sequence ID" value="GJD77020.1"/>
    <property type="molecule type" value="Genomic_DNA"/>
</dbReference>
<organism evidence="2 3">
    <name type="scientific">Methylobacterium gregans</name>
    <dbReference type="NCBI Taxonomy" id="374424"/>
    <lineage>
        <taxon>Bacteria</taxon>
        <taxon>Pseudomonadati</taxon>
        <taxon>Pseudomonadota</taxon>
        <taxon>Alphaproteobacteria</taxon>
        <taxon>Hyphomicrobiales</taxon>
        <taxon>Methylobacteriaceae</taxon>
        <taxon>Methylobacterium</taxon>
    </lineage>
</organism>
<keyword evidence="1" id="KW-1133">Transmembrane helix</keyword>
<accession>A0AA37HK10</accession>
<comment type="caution">
    <text evidence="2">The sequence shown here is derived from an EMBL/GenBank/DDBJ whole genome shotgun (WGS) entry which is preliminary data.</text>
</comment>
<dbReference type="Pfam" id="PF11351">
    <property type="entry name" value="GTA_holin_3TM"/>
    <property type="match status" value="1"/>
</dbReference>
<dbReference type="InterPro" id="IPR021497">
    <property type="entry name" value="GTA_holin_3TM"/>
</dbReference>
<proteinExistence type="predicted"/>
<dbReference type="AlphaFoldDB" id="A0AA37HK10"/>
<keyword evidence="3" id="KW-1185">Reference proteome</keyword>